<dbReference type="Proteomes" id="UP000257109">
    <property type="component" value="Unassembled WGS sequence"/>
</dbReference>
<feature type="non-terminal residue" evidence="1">
    <location>
        <position position="1"/>
    </location>
</feature>
<name>A0A371FLL1_MUCPR</name>
<keyword evidence="2" id="KW-1185">Reference proteome</keyword>
<evidence type="ECO:0000313" key="1">
    <source>
        <dbReference type="EMBL" id="RDX79218.1"/>
    </source>
</evidence>
<evidence type="ECO:0000313" key="2">
    <source>
        <dbReference type="Proteomes" id="UP000257109"/>
    </source>
</evidence>
<comment type="caution">
    <text evidence="1">The sequence shown here is derived from an EMBL/GenBank/DDBJ whole genome shotgun (WGS) entry which is preliminary data.</text>
</comment>
<sequence>MLTISFRDNINVLTLNWTTEVIVDVFFCLELYHESPMILSIFNCFSHLKLLVIAKMCFAYIILMLKGFKLLKGCLRSMVIGEEWIFYLGDDVSKAQVMKDFILNDI</sequence>
<protein>
    <submittedName>
        <fullName evidence="1">Uncharacterized protein</fullName>
    </submittedName>
</protein>
<reference evidence="1" key="1">
    <citation type="submission" date="2018-05" db="EMBL/GenBank/DDBJ databases">
        <title>Draft genome of Mucuna pruriens seed.</title>
        <authorList>
            <person name="Nnadi N.E."/>
            <person name="Vos R."/>
            <person name="Hasami M.H."/>
            <person name="Devisetty U.K."/>
            <person name="Aguiy J.C."/>
        </authorList>
    </citation>
    <scope>NUCLEOTIDE SEQUENCE [LARGE SCALE GENOMIC DNA]</scope>
    <source>
        <strain evidence="1">JCA_2017</strain>
    </source>
</reference>
<proteinExistence type="predicted"/>
<gene>
    <name evidence="1" type="ORF">CR513_40387</name>
</gene>
<organism evidence="1 2">
    <name type="scientific">Mucuna pruriens</name>
    <name type="common">Velvet bean</name>
    <name type="synonym">Dolichos pruriens</name>
    <dbReference type="NCBI Taxonomy" id="157652"/>
    <lineage>
        <taxon>Eukaryota</taxon>
        <taxon>Viridiplantae</taxon>
        <taxon>Streptophyta</taxon>
        <taxon>Embryophyta</taxon>
        <taxon>Tracheophyta</taxon>
        <taxon>Spermatophyta</taxon>
        <taxon>Magnoliopsida</taxon>
        <taxon>eudicotyledons</taxon>
        <taxon>Gunneridae</taxon>
        <taxon>Pentapetalae</taxon>
        <taxon>rosids</taxon>
        <taxon>fabids</taxon>
        <taxon>Fabales</taxon>
        <taxon>Fabaceae</taxon>
        <taxon>Papilionoideae</taxon>
        <taxon>50 kb inversion clade</taxon>
        <taxon>NPAAA clade</taxon>
        <taxon>indigoferoid/millettioid clade</taxon>
        <taxon>Phaseoleae</taxon>
        <taxon>Mucuna</taxon>
    </lineage>
</organism>
<dbReference type="AlphaFoldDB" id="A0A371FLL1"/>
<accession>A0A371FLL1</accession>
<dbReference type="EMBL" id="QJKJ01008603">
    <property type="protein sequence ID" value="RDX79218.1"/>
    <property type="molecule type" value="Genomic_DNA"/>
</dbReference>